<evidence type="ECO:0000313" key="1">
    <source>
        <dbReference type="EMBL" id="EFP82952.2"/>
    </source>
</evidence>
<proteinExistence type="predicted"/>
<keyword evidence="2" id="KW-1185">Reference proteome</keyword>
<reference evidence="2" key="2">
    <citation type="journal article" date="2011" name="Proc. Natl. Acad. Sci. U.S.A.">
        <title>Obligate biotrophy features unraveled by the genomic analysis of rust fungi.</title>
        <authorList>
            <person name="Duplessis S."/>
            <person name="Cuomo C.A."/>
            <person name="Lin Y.-C."/>
            <person name="Aerts A."/>
            <person name="Tisserant E."/>
            <person name="Veneault-Fourrey C."/>
            <person name="Joly D.L."/>
            <person name="Hacquard S."/>
            <person name="Amselem J."/>
            <person name="Cantarel B.L."/>
            <person name="Chiu R."/>
            <person name="Coutinho P.M."/>
            <person name="Feau N."/>
            <person name="Field M."/>
            <person name="Frey P."/>
            <person name="Gelhaye E."/>
            <person name="Goldberg J."/>
            <person name="Grabherr M.G."/>
            <person name="Kodira C.D."/>
            <person name="Kohler A."/>
            <person name="Kuees U."/>
            <person name="Lindquist E.A."/>
            <person name="Lucas S.M."/>
            <person name="Mago R."/>
            <person name="Mauceli E."/>
            <person name="Morin E."/>
            <person name="Murat C."/>
            <person name="Pangilinan J.L."/>
            <person name="Park R."/>
            <person name="Pearson M."/>
            <person name="Quesneville H."/>
            <person name="Rouhier N."/>
            <person name="Sakthikumar S."/>
            <person name="Salamov A.A."/>
            <person name="Schmutz J."/>
            <person name="Selles B."/>
            <person name="Shapiro H."/>
            <person name="Tanguay P."/>
            <person name="Tuskan G.A."/>
            <person name="Henrissat B."/>
            <person name="Van de Peer Y."/>
            <person name="Rouze P."/>
            <person name="Ellis J.G."/>
            <person name="Dodds P.N."/>
            <person name="Schein J.E."/>
            <person name="Zhong S."/>
            <person name="Hamelin R.C."/>
            <person name="Grigoriev I.V."/>
            <person name="Szabo L.J."/>
            <person name="Martin F."/>
        </authorList>
    </citation>
    <scope>NUCLEOTIDE SEQUENCE [LARGE SCALE GENOMIC DNA]</scope>
    <source>
        <strain evidence="2">CRL 75-36-700-3 / race SCCL</strain>
    </source>
</reference>
<dbReference type="EMBL" id="DS178284">
    <property type="protein sequence ID" value="EFP82952.2"/>
    <property type="molecule type" value="Genomic_DNA"/>
</dbReference>
<accession>E3KFC5</accession>
<name>E3KFC5_PUCGT</name>
<dbReference type="KEGG" id="pgr:PGTG_09920"/>
<dbReference type="HOGENOM" id="CLU_1435073_0_0_1"/>
<dbReference type="RefSeq" id="XP_003327371.2">
    <property type="nucleotide sequence ID" value="XM_003327323.2"/>
</dbReference>
<dbReference type="OrthoDB" id="10289844at2759"/>
<dbReference type="AlphaFoldDB" id="E3KFC5"/>
<reference key="1">
    <citation type="submission" date="2007-01" db="EMBL/GenBank/DDBJ databases">
        <title>The Genome Sequence of Puccinia graminis f. sp. tritici Strain CRL 75-36-700-3.</title>
        <authorList>
            <consortium name="The Broad Institute Genome Sequencing Platform"/>
            <person name="Birren B."/>
            <person name="Lander E."/>
            <person name="Galagan J."/>
            <person name="Nusbaum C."/>
            <person name="Devon K."/>
            <person name="Cuomo C."/>
            <person name="Jaffe D."/>
            <person name="Butler J."/>
            <person name="Alvarez P."/>
            <person name="Gnerre S."/>
            <person name="Grabherr M."/>
            <person name="Mauceli E."/>
            <person name="Brockman W."/>
            <person name="Young S."/>
            <person name="LaButti K."/>
            <person name="Sykes S."/>
            <person name="DeCaprio D."/>
            <person name="Crawford M."/>
            <person name="Koehrsen M."/>
            <person name="Engels R."/>
            <person name="Montgomery P."/>
            <person name="Pearson M."/>
            <person name="Howarth C."/>
            <person name="Larson L."/>
            <person name="White J."/>
            <person name="Zeng Q."/>
            <person name="Kodira C."/>
            <person name="Yandava C."/>
            <person name="Alvarado L."/>
            <person name="O'Leary S."/>
            <person name="Szabo L."/>
            <person name="Dean R."/>
            <person name="Schein J."/>
        </authorList>
    </citation>
    <scope>NUCLEOTIDE SEQUENCE</scope>
    <source>
        <strain>CRL 75-36-700-3</strain>
    </source>
</reference>
<sequence>MFVKGCDSYEGPVIRNPNGTVTVNVRAKHRCRQQGALGPSISPPYSVTIAIAEDHQYFEKDGYVSYSGTLHQGDATMSWSVEARIGHLSSHPHPDFERALQTGPLVSGELEMVQGGAIIGRELNSPDAPLVCVSINDPTSRRYAYDLEIGTRFCYQGRLVRFKYLYTHIHVNASVFLPSFGVRHVLERC</sequence>
<dbReference type="VEuPathDB" id="FungiDB:PGTG_09920"/>
<dbReference type="InParanoid" id="E3KFC5"/>
<organism evidence="1 2">
    <name type="scientific">Puccinia graminis f. sp. tritici (strain CRL 75-36-700-3 / race SCCL)</name>
    <name type="common">Black stem rust fungus</name>
    <dbReference type="NCBI Taxonomy" id="418459"/>
    <lineage>
        <taxon>Eukaryota</taxon>
        <taxon>Fungi</taxon>
        <taxon>Dikarya</taxon>
        <taxon>Basidiomycota</taxon>
        <taxon>Pucciniomycotina</taxon>
        <taxon>Pucciniomycetes</taxon>
        <taxon>Pucciniales</taxon>
        <taxon>Pucciniaceae</taxon>
        <taxon>Puccinia</taxon>
    </lineage>
</organism>
<protein>
    <submittedName>
        <fullName evidence="1">Uncharacterized protein</fullName>
    </submittedName>
</protein>
<evidence type="ECO:0000313" key="2">
    <source>
        <dbReference type="Proteomes" id="UP000008783"/>
    </source>
</evidence>
<dbReference type="Proteomes" id="UP000008783">
    <property type="component" value="Unassembled WGS sequence"/>
</dbReference>
<dbReference type="GeneID" id="10544663"/>
<gene>
    <name evidence="1" type="ORF">PGTG_09920</name>
</gene>